<reference evidence="2" key="1">
    <citation type="submission" date="2022-09" db="EMBL/GenBank/DDBJ databases">
        <title>Fusarium specimens isolated from Avocado Roots.</title>
        <authorList>
            <person name="Stajich J."/>
            <person name="Roper C."/>
            <person name="Heimlech-Rivalta G."/>
        </authorList>
    </citation>
    <scope>NUCLEOTIDE SEQUENCE</scope>
    <source>
        <strain evidence="2">A02</strain>
    </source>
</reference>
<proteinExistence type="predicted"/>
<evidence type="ECO:0000313" key="2">
    <source>
        <dbReference type="EMBL" id="KAJ4192646.1"/>
    </source>
</evidence>
<organism evidence="2 3">
    <name type="scientific">Fusarium falciforme</name>
    <dbReference type="NCBI Taxonomy" id="195108"/>
    <lineage>
        <taxon>Eukaryota</taxon>
        <taxon>Fungi</taxon>
        <taxon>Dikarya</taxon>
        <taxon>Ascomycota</taxon>
        <taxon>Pezizomycotina</taxon>
        <taxon>Sordariomycetes</taxon>
        <taxon>Hypocreomycetidae</taxon>
        <taxon>Hypocreales</taxon>
        <taxon>Nectriaceae</taxon>
        <taxon>Fusarium</taxon>
        <taxon>Fusarium solani species complex</taxon>
    </lineage>
</organism>
<feature type="region of interest" description="Disordered" evidence="1">
    <location>
        <begin position="79"/>
        <end position="100"/>
    </location>
</feature>
<evidence type="ECO:0000256" key="1">
    <source>
        <dbReference type="SAM" id="MobiDB-lite"/>
    </source>
</evidence>
<keyword evidence="3" id="KW-1185">Reference proteome</keyword>
<evidence type="ECO:0000313" key="3">
    <source>
        <dbReference type="Proteomes" id="UP001152087"/>
    </source>
</evidence>
<dbReference type="AlphaFoldDB" id="A0A9W8RAF0"/>
<dbReference type="EMBL" id="JAOQAV010000007">
    <property type="protein sequence ID" value="KAJ4192646.1"/>
    <property type="molecule type" value="Genomic_DNA"/>
</dbReference>
<protein>
    <submittedName>
        <fullName evidence="2">Uncharacterized protein</fullName>
    </submittedName>
</protein>
<feature type="compositionally biased region" description="Basic and acidic residues" evidence="1">
    <location>
        <begin position="81"/>
        <end position="100"/>
    </location>
</feature>
<gene>
    <name evidence="2" type="ORF">NW755_003793</name>
</gene>
<comment type="caution">
    <text evidence="2">The sequence shown here is derived from an EMBL/GenBank/DDBJ whole genome shotgun (WGS) entry which is preliminary data.</text>
</comment>
<sequence length="100" mass="10978">MSVPAKNAAAAEIMTFENTASPGTLFATVLNDKALKAAYKQCKIQPIICANEILPQHPIWYTRQTGIQKLFAGLRLPNVQTKDDGDVKHYTSSTKERNGS</sequence>
<accession>A0A9W8RAF0</accession>
<dbReference type="Proteomes" id="UP001152087">
    <property type="component" value="Unassembled WGS sequence"/>
</dbReference>
<name>A0A9W8RAF0_9HYPO</name>